<dbReference type="EMBL" id="CP001737">
    <property type="protein sequence ID" value="ACV79253.1"/>
    <property type="molecule type" value="Genomic_DNA"/>
</dbReference>
<dbReference type="RefSeq" id="WP_015748127.1">
    <property type="nucleotide sequence ID" value="NC_013235.1"/>
</dbReference>
<accession>C8X9U5</accession>
<dbReference type="InParanoid" id="C8X9U5"/>
<dbReference type="eggNOG" id="COG0251">
    <property type="taxonomic scope" value="Bacteria"/>
</dbReference>
<dbReference type="Proteomes" id="UP000002218">
    <property type="component" value="Chromosome"/>
</dbReference>
<dbReference type="STRING" id="479431.Namu_2914"/>
<dbReference type="Pfam" id="PF01042">
    <property type="entry name" value="Ribonuc_L-PSP"/>
    <property type="match status" value="1"/>
</dbReference>
<dbReference type="KEGG" id="nml:Namu_2914"/>
<evidence type="ECO:0000313" key="1">
    <source>
        <dbReference type="EMBL" id="ACV79253.1"/>
    </source>
</evidence>
<dbReference type="InterPro" id="IPR035959">
    <property type="entry name" value="RutC-like_sf"/>
</dbReference>
<gene>
    <name evidence="1" type="ordered locus">Namu_2914</name>
</gene>
<dbReference type="AlphaFoldDB" id="C8X9U5"/>
<reference evidence="1 2" key="2">
    <citation type="journal article" date="2010" name="Stand. Genomic Sci.">
        <title>Complete genome sequence of Nakamurella multipartita type strain (Y-104).</title>
        <authorList>
            <person name="Tice H."/>
            <person name="Mayilraj S."/>
            <person name="Sims D."/>
            <person name="Lapidus A."/>
            <person name="Nolan M."/>
            <person name="Lucas S."/>
            <person name="Glavina Del Rio T."/>
            <person name="Copeland A."/>
            <person name="Cheng J.F."/>
            <person name="Meincke L."/>
            <person name="Bruce D."/>
            <person name="Goodwin L."/>
            <person name="Pitluck S."/>
            <person name="Ivanova N."/>
            <person name="Mavromatis K."/>
            <person name="Ovchinnikova G."/>
            <person name="Pati A."/>
            <person name="Chen A."/>
            <person name="Palaniappan K."/>
            <person name="Land M."/>
            <person name="Hauser L."/>
            <person name="Chang Y.J."/>
            <person name="Jeffries C.D."/>
            <person name="Detter J.C."/>
            <person name="Brettin T."/>
            <person name="Rohde M."/>
            <person name="Goker M."/>
            <person name="Bristow J."/>
            <person name="Eisen J.A."/>
            <person name="Markowitz V."/>
            <person name="Hugenholtz P."/>
            <person name="Kyrpides N.C."/>
            <person name="Klenk H.P."/>
            <person name="Chen F."/>
        </authorList>
    </citation>
    <scope>NUCLEOTIDE SEQUENCE [LARGE SCALE GENOMIC DNA]</scope>
    <source>
        <strain evidence="2">ATCC 700099 / DSM 44233 / CIP 104796 / JCM 9543 / NBRC 105858 / Y-104</strain>
    </source>
</reference>
<dbReference type="SUPFAM" id="SSF55298">
    <property type="entry name" value="YjgF-like"/>
    <property type="match status" value="1"/>
</dbReference>
<name>C8X9U5_NAKMY</name>
<dbReference type="HOGENOM" id="CLU_100715_4_2_11"/>
<keyword evidence="2" id="KW-1185">Reference proteome</keyword>
<dbReference type="InterPro" id="IPR006175">
    <property type="entry name" value="YjgF/YER057c/UK114"/>
</dbReference>
<organism evidence="1 2">
    <name type="scientific">Nakamurella multipartita (strain ATCC 700099 / DSM 44233 / CIP 104796 / JCM 9543 / NBRC 105858 / Y-104)</name>
    <name type="common">Microsphaera multipartita</name>
    <dbReference type="NCBI Taxonomy" id="479431"/>
    <lineage>
        <taxon>Bacteria</taxon>
        <taxon>Bacillati</taxon>
        <taxon>Actinomycetota</taxon>
        <taxon>Actinomycetes</taxon>
        <taxon>Nakamurellales</taxon>
        <taxon>Nakamurellaceae</taxon>
        <taxon>Nakamurella</taxon>
    </lineage>
</organism>
<dbReference type="CDD" id="cd00448">
    <property type="entry name" value="YjgF_YER057c_UK114_family"/>
    <property type="match status" value="1"/>
</dbReference>
<dbReference type="PANTHER" id="PTHR43857">
    <property type="entry name" value="BLR7761 PROTEIN"/>
    <property type="match status" value="1"/>
</dbReference>
<protein>
    <submittedName>
        <fullName evidence="1">Endoribonuclease L-PSP</fullName>
    </submittedName>
</protein>
<evidence type="ECO:0000313" key="2">
    <source>
        <dbReference type="Proteomes" id="UP000002218"/>
    </source>
</evidence>
<dbReference type="OrthoDB" id="4375842at2"/>
<dbReference type="PANTHER" id="PTHR43857:SF1">
    <property type="entry name" value="YJGH FAMILY PROTEIN"/>
    <property type="match status" value="1"/>
</dbReference>
<proteinExistence type="predicted"/>
<reference evidence="2" key="1">
    <citation type="submission" date="2009-09" db="EMBL/GenBank/DDBJ databases">
        <title>The complete genome of Nakamurella multipartita DSM 44233.</title>
        <authorList>
            <consortium name="US DOE Joint Genome Institute (JGI-PGF)"/>
            <person name="Lucas S."/>
            <person name="Copeland A."/>
            <person name="Lapidus A."/>
            <person name="Glavina del Rio T."/>
            <person name="Dalin E."/>
            <person name="Tice H."/>
            <person name="Bruce D."/>
            <person name="Goodwin L."/>
            <person name="Pitluck S."/>
            <person name="Kyrpides N."/>
            <person name="Mavromatis K."/>
            <person name="Ivanova N."/>
            <person name="Ovchinnikova G."/>
            <person name="Sims D."/>
            <person name="Meincke L."/>
            <person name="Brettin T."/>
            <person name="Detter J.C."/>
            <person name="Han C."/>
            <person name="Larimer F."/>
            <person name="Land M."/>
            <person name="Hauser L."/>
            <person name="Markowitz V."/>
            <person name="Cheng J.-F."/>
            <person name="Hugenholtz P."/>
            <person name="Woyke T."/>
            <person name="Wu D."/>
            <person name="Klenk H.-P."/>
            <person name="Eisen J.A."/>
        </authorList>
    </citation>
    <scope>NUCLEOTIDE SEQUENCE [LARGE SCALE GENOMIC DNA]</scope>
    <source>
        <strain evidence="2">ATCC 700099 / DSM 44233 / CIP 104796 / JCM 9543 / NBRC 105858 / Y-104</strain>
    </source>
</reference>
<dbReference type="Gene3D" id="3.30.1330.40">
    <property type="entry name" value="RutC-like"/>
    <property type="match status" value="1"/>
</dbReference>
<sequence>MNDTITTTAATTTTVRVNPTTWSTAYGFDQGQLRPMPQRWLTVAGQGPVDEAGALLHEGDVCAQLSLTMRNVESVLTAAGMGYPDVLRMTVYTTDVDATLASYAAITERLELSGATPPTTLIGVSRLAQPGMAVEIEVTAAR</sequence>